<dbReference type="EC" id="5.3.1.-" evidence="2"/>
<accession>A0A6J4I5S7</accession>
<dbReference type="AlphaFoldDB" id="A0A6J4I5S7"/>
<dbReference type="CDD" id="cd05006">
    <property type="entry name" value="SIS_GmhA"/>
    <property type="match status" value="1"/>
</dbReference>
<dbReference type="PANTHER" id="PTHR30390">
    <property type="entry name" value="SEDOHEPTULOSE 7-PHOSPHATE ISOMERASE / DNAA INITIATOR-ASSOCIATING FACTOR FOR REPLICATION INITIATION"/>
    <property type="match status" value="1"/>
</dbReference>
<dbReference type="InterPro" id="IPR050099">
    <property type="entry name" value="SIS_GmhA/DiaA_subfam"/>
</dbReference>
<dbReference type="Pfam" id="PF13580">
    <property type="entry name" value="SIS_2"/>
    <property type="match status" value="1"/>
</dbReference>
<evidence type="ECO:0000313" key="2">
    <source>
        <dbReference type="EMBL" id="CAA9243011.1"/>
    </source>
</evidence>
<dbReference type="SUPFAM" id="SSF53697">
    <property type="entry name" value="SIS domain"/>
    <property type="match status" value="1"/>
</dbReference>
<feature type="domain" description="SIS" evidence="1">
    <location>
        <begin position="38"/>
        <end position="204"/>
    </location>
</feature>
<dbReference type="InterPro" id="IPR035461">
    <property type="entry name" value="GmhA/DiaA"/>
</dbReference>
<reference evidence="2" key="1">
    <citation type="submission" date="2020-02" db="EMBL/GenBank/DDBJ databases">
        <authorList>
            <person name="Meier V. D."/>
        </authorList>
    </citation>
    <scope>NUCLEOTIDE SEQUENCE</scope>
    <source>
        <strain evidence="2">AVDCRST_MAG54</strain>
    </source>
</reference>
<gene>
    <name evidence="2" type="ORF">AVDCRST_MAG54-1598</name>
</gene>
<keyword evidence="2" id="KW-0413">Isomerase</keyword>
<evidence type="ECO:0000259" key="1">
    <source>
        <dbReference type="PROSITE" id="PS51464"/>
    </source>
</evidence>
<dbReference type="Gene3D" id="3.40.50.10490">
    <property type="entry name" value="Glucose-6-phosphate isomerase like protein, domain 1"/>
    <property type="match status" value="1"/>
</dbReference>
<organism evidence="2">
    <name type="scientific">uncultured Actinomycetospora sp</name>
    <dbReference type="NCBI Taxonomy" id="1135996"/>
    <lineage>
        <taxon>Bacteria</taxon>
        <taxon>Bacillati</taxon>
        <taxon>Actinomycetota</taxon>
        <taxon>Actinomycetes</taxon>
        <taxon>Pseudonocardiales</taxon>
        <taxon>Pseudonocardiaceae</taxon>
        <taxon>Actinomycetospora</taxon>
        <taxon>environmental samples</taxon>
    </lineage>
</organism>
<dbReference type="EMBL" id="CADCTH010000217">
    <property type="protein sequence ID" value="CAA9243011.1"/>
    <property type="molecule type" value="Genomic_DNA"/>
</dbReference>
<protein>
    <submittedName>
        <fullName evidence="2">Phosphoheptose isomerase 1</fullName>
        <ecNumber evidence="2">5.3.1.-</ecNumber>
    </submittedName>
</protein>
<dbReference type="GO" id="GO:0097367">
    <property type="term" value="F:carbohydrate derivative binding"/>
    <property type="evidence" value="ECO:0007669"/>
    <property type="project" value="InterPro"/>
</dbReference>
<proteinExistence type="predicted"/>
<name>A0A6J4I5S7_9PSEU</name>
<dbReference type="GO" id="GO:1901135">
    <property type="term" value="P:carbohydrate derivative metabolic process"/>
    <property type="evidence" value="ECO:0007669"/>
    <property type="project" value="InterPro"/>
</dbReference>
<dbReference type="PROSITE" id="PS51464">
    <property type="entry name" value="SIS"/>
    <property type="match status" value="1"/>
</dbReference>
<dbReference type="InterPro" id="IPR001347">
    <property type="entry name" value="SIS_dom"/>
</dbReference>
<dbReference type="InterPro" id="IPR046348">
    <property type="entry name" value="SIS_dom_sf"/>
</dbReference>
<sequence>MIRELTRADVEEVFLRRTTATTALADEADRIGDACHAMAARFYRGGRLITFGNGAAAADAAHLAVEFVHPVIMGKRALPAVSLVTDPATLTGIARRSGFEDTFAAQLRTHARPDDIAVGISADGACVNVARALGEAHDRGLLTVALVGGDGGTVAALADERPTARLDHLLRARSGDPYVVKEVHVTIYHVLWELAHVFLERPGRAS</sequence>
<dbReference type="GO" id="GO:0016853">
    <property type="term" value="F:isomerase activity"/>
    <property type="evidence" value="ECO:0007669"/>
    <property type="project" value="UniProtKB-KW"/>
</dbReference>